<dbReference type="PROSITE" id="PS50042">
    <property type="entry name" value="CNMP_BINDING_3"/>
    <property type="match status" value="1"/>
</dbReference>
<evidence type="ECO:0000259" key="1">
    <source>
        <dbReference type="PROSITE" id="PS50042"/>
    </source>
</evidence>
<evidence type="ECO:0000313" key="3">
    <source>
        <dbReference type="Proteomes" id="UP001595719"/>
    </source>
</evidence>
<dbReference type="InterPro" id="IPR050397">
    <property type="entry name" value="Env_Response_Regulators"/>
</dbReference>
<dbReference type="CDD" id="cd00038">
    <property type="entry name" value="CAP_ED"/>
    <property type="match status" value="1"/>
</dbReference>
<dbReference type="SUPFAM" id="SSF51206">
    <property type="entry name" value="cAMP-binding domain-like"/>
    <property type="match status" value="1"/>
</dbReference>
<dbReference type="EMBL" id="JBHSCO010000001">
    <property type="protein sequence ID" value="MFC4390361.1"/>
    <property type="molecule type" value="Genomic_DNA"/>
</dbReference>
<dbReference type="PANTHER" id="PTHR24567:SF76">
    <property type="entry name" value="CYCLIC NUCLEOTIDE-BINDING DOMAIN PROTEIN"/>
    <property type="match status" value="1"/>
</dbReference>
<dbReference type="Gene3D" id="2.60.120.10">
    <property type="entry name" value="Jelly Rolls"/>
    <property type="match status" value="1"/>
</dbReference>
<sequence>MTSLIEYFRKLGFAENTLSEFLSCIKTRQFSANELILVQGQIENYLSFIDTGVVRYYVVANDKEITFDFAFKDTFYCAYDSFYNRTQTRIYVQALTDCQLYSISHENLQRLYEKCETAKKLGRIATEYLLDKKVKRELALLTKTPQERYEKLLFEQPKYIKQIPLKYLASYIGIVPETLSRIRKRIS</sequence>
<dbReference type="Pfam" id="PF00027">
    <property type="entry name" value="cNMP_binding"/>
    <property type="match status" value="1"/>
</dbReference>
<feature type="domain" description="Cyclic nucleotide-binding" evidence="1">
    <location>
        <begin position="15"/>
        <end position="111"/>
    </location>
</feature>
<dbReference type="InterPro" id="IPR014710">
    <property type="entry name" value="RmlC-like_jellyroll"/>
</dbReference>
<proteinExistence type="predicted"/>
<accession>A0ABV8W348</accession>
<dbReference type="InterPro" id="IPR000595">
    <property type="entry name" value="cNMP-bd_dom"/>
</dbReference>
<keyword evidence="3" id="KW-1185">Reference proteome</keyword>
<name>A0ABV8W348_9FLAO</name>
<dbReference type="InterPro" id="IPR018490">
    <property type="entry name" value="cNMP-bd_dom_sf"/>
</dbReference>
<gene>
    <name evidence="2" type="ORF">ACFOY0_05090</name>
</gene>
<comment type="caution">
    <text evidence="2">The sequence shown here is derived from an EMBL/GenBank/DDBJ whole genome shotgun (WGS) entry which is preliminary data.</text>
</comment>
<reference evidence="3" key="1">
    <citation type="journal article" date="2019" name="Int. J. Syst. Evol. Microbiol.">
        <title>The Global Catalogue of Microorganisms (GCM) 10K type strain sequencing project: providing services to taxonomists for standard genome sequencing and annotation.</title>
        <authorList>
            <consortium name="The Broad Institute Genomics Platform"/>
            <consortium name="The Broad Institute Genome Sequencing Center for Infectious Disease"/>
            <person name="Wu L."/>
            <person name="Ma J."/>
        </authorList>
    </citation>
    <scope>NUCLEOTIDE SEQUENCE [LARGE SCALE GENOMIC DNA]</scope>
    <source>
        <strain evidence="3">CGMCC 1.15345</strain>
    </source>
</reference>
<protein>
    <submittedName>
        <fullName evidence="2">Crp/Fnr family transcriptional regulator</fullName>
    </submittedName>
</protein>
<dbReference type="Proteomes" id="UP001595719">
    <property type="component" value="Unassembled WGS sequence"/>
</dbReference>
<evidence type="ECO:0000313" key="2">
    <source>
        <dbReference type="EMBL" id="MFC4390361.1"/>
    </source>
</evidence>
<dbReference type="PANTHER" id="PTHR24567">
    <property type="entry name" value="CRP FAMILY TRANSCRIPTIONAL REGULATORY PROTEIN"/>
    <property type="match status" value="1"/>
</dbReference>
<dbReference type="RefSeq" id="WP_179004398.1">
    <property type="nucleotide sequence ID" value="NZ_JBHSCO010000001.1"/>
</dbReference>
<organism evidence="2 3">
    <name type="scientific">Flavobacterium quisquiliarum</name>
    <dbReference type="NCBI Taxonomy" id="1834436"/>
    <lineage>
        <taxon>Bacteria</taxon>
        <taxon>Pseudomonadati</taxon>
        <taxon>Bacteroidota</taxon>
        <taxon>Flavobacteriia</taxon>
        <taxon>Flavobacteriales</taxon>
        <taxon>Flavobacteriaceae</taxon>
        <taxon>Flavobacterium</taxon>
    </lineage>
</organism>